<dbReference type="CDD" id="cd06733">
    <property type="entry name" value="PDZ3_MAGI-1_3-like"/>
    <property type="match status" value="1"/>
</dbReference>
<feature type="compositionally biased region" description="Gly residues" evidence="4">
    <location>
        <begin position="996"/>
        <end position="1008"/>
    </location>
</feature>
<feature type="region of interest" description="Disordered" evidence="4">
    <location>
        <begin position="954"/>
        <end position="1008"/>
    </location>
</feature>
<feature type="compositionally biased region" description="Pro residues" evidence="4">
    <location>
        <begin position="103"/>
        <end position="121"/>
    </location>
</feature>
<dbReference type="RefSeq" id="XP_072845467.1">
    <property type="nucleotide sequence ID" value="XM_072989366.1"/>
</dbReference>
<dbReference type="InterPro" id="IPR001478">
    <property type="entry name" value="PDZ"/>
</dbReference>
<dbReference type="Gene3D" id="2.30.42.10">
    <property type="match status" value="5"/>
</dbReference>
<feature type="domain" description="WW" evidence="5">
    <location>
        <begin position="327"/>
        <end position="360"/>
    </location>
</feature>
<dbReference type="CDD" id="cd06732">
    <property type="entry name" value="PDZ2_MAGI-1_3-like"/>
    <property type="match status" value="1"/>
</dbReference>
<feature type="compositionally biased region" description="Basic and acidic residues" evidence="4">
    <location>
        <begin position="282"/>
        <end position="291"/>
    </location>
</feature>
<evidence type="ECO:0000256" key="2">
    <source>
        <dbReference type="ARBA" id="ARBA00022737"/>
    </source>
</evidence>
<feature type="compositionally biased region" description="Basic and acidic residues" evidence="4">
    <location>
        <begin position="1377"/>
        <end position="1419"/>
    </location>
</feature>
<dbReference type="PANTHER" id="PTHR10316">
    <property type="entry name" value="MEMBRANE ASSOCIATED GUANYLATE KINASE-RELATED"/>
    <property type="match status" value="1"/>
</dbReference>
<dbReference type="CDD" id="cd06734">
    <property type="entry name" value="PDZ4_MAGI-1_3-like"/>
    <property type="match status" value="1"/>
</dbReference>
<feature type="region of interest" description="Disordered" evidence="4">
    <location>
        <begin position="1133"/>
        <end position="1169"/>
    </location>
</feature>
<evidence type="ECO:0000256" key="3">
    <source>
        <dbReference type="ARBA" id="ARBA00023136"/>
    </source>
</evidence>
<feature type="compositionally biased region" description="Basic and acidic residues" evidence="4">
    <location>
        <begin position="1301"/>
        <end position="1310"/>
    </location>
</feature>
<dbReference type="InterPro" id="IPR008145">
    <property type="entry name" value="GK/Ca_channel_bsu"/>
</dbReference>
<feature type="region of interest" description="Disordered" evidence="4">
    <location>
        <begin position="744"/>
        <end position="854"/>
    </location>
</feature>
<dbReference type="Pfam" id="PF16663">
    <property type="entry name" value="MAGI_u1"/>
    <property type="match status" value="1"/>
</dbReference>
<organism evidence="8 9">
    <name type="scientific">Pogona vitticeps</name>
    <name type="common">central bearded dragon</name>
    <dbReference type="NCBI Taxonomy" id="103695"/>
    <lineage>
        <taxon>Eukaryota</taxon>
        <taxon>Metazoa</taxon>
        <taxon>Chordata</taxon>
        <taxon>Craniata</taxon>
        <taxon>Vertebrata</taxon>
        <taxon>Euteleostomi</taxon>
        <taxon>Lepidosauria</taxon>
        <taxon>Squamata</taxon>
        <taxon>Bifurcata</taxon>
        <taxon>Unidentata</taxon>
        <taxon>Episquamata</taxon>
        <taxon>Toxicofera</taxon>
        <taxon>Iguania</taxon>
        <taxon>Acrodonta</taxon>
        <taxon>Agamidae</taxon>
        <taxon>Amphibolurinae</taxon>
        <taxon>Pogona</taxon>
    </lineage>
</organism>
<protein>
    <submittedName>
        <fullName evidence="9">Membrane-associated guanylate kinase, WW and PDZ domain-containing protein 1 isoform X1</fullName>
    </submittedName>
</protein>
<accession>A0ABM5FJ81</accession>
<keyword evidence="9" id="KW-0418">Kinase</keyword>
<keyword evidence="8" id="KW-1185">Reference proteome</keyword>
<dbReference type="PROSITE" id="PS50020">
    <property type="entry name" value="WW_DOMAIN_2"/>
    <property type="match status" value="2"/>
</dbReference>
<keyword evidence="9" id="KW-0808">Transferase</keyword>
<evidence type="ECO:0000313" key="9">
    <source>
        <dbReference type="RefSeq" id="XP_072845467.1"/>
    </source>
</evidence>
<dbReference type="PROSITE" id="PS01159">
    <property type="entry name" value="WW_DOMAIN_1"/>
    <property type="match status" value="2"/>
</dbReference>
<dbReference type="PANTHER" id="PTHR10316:SF12">
    <property type="entry name" value="MEMBRANE-ASSOCIATED GUANYLATE KINASE, WW AND PDZ DOMAIN-CONTAINING PROTEIN 1"/>
    <property type="match status" value="1"/>
</dbReference>
<dbReference type="Proteomes" id="UP001652642">
    <property type="component" value="Chromosome 2"/>
</dbReference>
<evidence type="ECO:0000259" key="5">
    <source>
        <dbReference type="PROSITE" id="PS50020"/>
    </source>
</evidence>
<dbReference type="InterPro" id="IPR008144">
    <property type="entry name" value="Guanylate_kin-like_dom"/>
</dbReference>
<feature type="compositionally biased region" description="Polar residues" evidence="4">
    <location>
        <begin position="1267"/>
        <end position="1280"/>
    </location>
</feature>
<feature type="region of interest" description="Disordered" evidence="4">
    <location>
        <begin position="608"/>
        <end position="648"/>
    </location>
</feature>
<feature type="compositionally biased region" description="Polar residues" evidence="4">
    <location>
        <begin position="637"/>
        <end position="648"/>
    </location>
</feature>
<dbReference type="Pfam" id="PF00625">
    <property type="entry name" value="Guanylate_kin"/>
    <property type="match status" value="1"/>
</dbReference>
<feature type="compositionally biased region" description="Basic and acidic residues" evidence="4">
    <location>
        <begin position="1426"/>
        <end position="1442"/>
    </location>
</feature>
<dbReference type="Gene3D" id="2.20.70.10">
    <property type="match status" value="2"/>
</dbReference>
<dbReference type="SMART" id="SM00228">
    <property type="entry name" value="PDZ"/>
    <property type="match status" value="5"/>
</dbReference>
<dbReference type="Pfam" id="PF16666">
    <property type="entry name" value="MAGI_u5"/>
    <property type="match status" value="1"/>
</dbReference>
<proteinExistence type="predicted"/>
<dbReference type="CDD" id="cd00201">
    <property type="entry name" value="WW"/>
    <property type="match status" value="2"/>
</dbReference>
<reference evidence="8" key="1">
    <citation type="submission" date="2025-05" db="UniProtKB">
        <authorList>
            <consortium name="RefSeq"/>
        </authorList>
    </citation>
    <scope>NUCLEOTIDE SEQUENCE [LARGE SCALE GENOMIC DNA]</scope>
</reference>
<dbReference type="InterPro" id="IPR020590">
    <property type="entry name" value="Guanylate_kinase_CS"/>
</dbReference>
<feature type="domain" description="PDZ" evidence="7">
    <location>
        <begin position="666"/>
        <end position="744"/>
    </location>
</feature>
<feature type="region of interest" description="Disordered" evidence="4">
    <location>
        <begin position="82"/>
        <end position="144"/>
    </location>
</feature>
<evidence type="ECO:0000259" key="6">
    <source>
        <dbReference type="PROSITE" id="PS50052"/>
    </source>
</evidence>
<feature type="compositionally biased region" description="Low complexity" evidence="4">
    <location>
        <begin position="765"/>
        <end position="786"/>
    </location>
</feature>
<comment type="subcellular location">
    <subcellularLocation>
        <location evidence="1">Membrane</location>
        <topology evidence="1">Peripheral membrane protein</topology>
    </subcellularLocation>
</comment>
<evidence type="ECO:0000313" key="8">
    <source>
        <dbReference type="Proteomes" id="UP001652642"/>
    </source>
</evidence>
<feature type="compositionally biased region" description="Low complexity" evidence="4">
    <location>
        <begin position="458"/>
        <end position="467"/>
    </location>
</feature>
<dbReference type="CDD" id="cd06735">
    <property type="entry name" value="PDZ5_MAGI-1_3-like"/>
    <property type="match status" value="1"/>
</dbReference>
<dbReference type="Pfam" id="PF00595">
    <property type="entry name" value="PDZ"/>
    <property type="match status" value="5"/>
</dbReference>
<dbReference type="SMART" id="SM00456">
    <property type="entry name" value="WW"/>
    <property type="match status" value="2"/>
</dbReference>
<evidence type="ECO:0000256" key="1">
    <source>
        <dbReference type="ARBA" id="ARBA00004170"/>
    </source>
</evidence>
<feature type="compositionally biased region" description="Polar residues" evidence="4">
    <location>
        <begin position="608"/>
        <end position="620"/>
    </location>
</feature>
<feature type="region of interest" description="Disordered" evidence="4">
    <location>
        <begin position="234"/>
        <end position="253"/>
    </location>
</feature>
<keyword evidence="3" id="KW-0472">Membrane</keyword>
<feature type="region of interest" description="Disordered" evidence="4">
    <location>
        <begin position="1323"/>
        <end position="1515"/>
    </location>
</feature>
<feature type="domain" description="PDZ" evidence="7">
    <location>
        <begin position="1019"/>
        <end position="1115"/>
    </location>
</feature>
<feature type="domain" description="Guanylate kinase-like" evidence="6">
    <location>
        <begin position="166"/>
        <end position="213"/>
    </location>
</feature>
<dbReference type="GeneID" id="110088105"/>
<reference evidence="9" key="2">
    <citation type="submission" date="2025-08" db="UniProtKB">
        <authorList>
            <consortium name="RefSeq"/>
        </authorList>
    </citation>
    <scope>IDENTIFICATION</scope>
</reference>
<gene>
    <name evidence="9" type="primary">MAGI1</name>
</gene>
<feature type="compositionally biased region" description="Polar residues" evidence="4">
    <location>
        <begin position="960"/>
        <end position="972"/>
    </location>
</feature>
<dbReference type="SMART" id="SM00072">
    <property type="entry name" value="GuKc"/>
    <property type="match status" value="1"/>
</dbReference>
<dbReference type="PROSITE" id="PS50052">
    <property type="entry name" value="GUANYLATE_KINASE_2"/>
    <property type="match status" value="1"/>
</dbReference>
<sequence>MSSEEEGNKREGENWGKGRVWCPEIHAPRPPSPQKNTSTLSYCICYGYILEASMPPFGCVCVGGGEGLVSWLANEGNTISPLPRASCRAGAQRKPGGGRARSPQPPAGPSPGPTPRCPWSPPGYVGCPPPHEGEEGAVREGSFPHTPSFKHRWKLLSCVRNITNNIKGTTRPPREGEVPGVDYNFLSVQEFLELEKSGTLLEVGTYEGNYYGTPKPPSQPLSGKVNNTDALQNLQSGSKQSTPKRTKSYNDMQNAGIVHTENEEEEDVPEMNSSFTADSGEQEEHNTHSIRETALPSVHSSITIIPTTEPSQKLPQYLPPCAEENLGPLPENWEMAYTENGEVYFIDHNTKTTSWLDPRCLNKQQKPLEECEDDEGVHTEELDSELELPAGWEKIEDPVYGVYYVDHINRKTQYENPVLEAKRKKQLEQQQQQQQQPPPQPPQPAEEWTEEHPPLAPPAVANHAPNNQETVREPPAQGKPFFTRNPSELKGKFIHTKLRKSSRGFGFTVVGGDEPDEFLQIKSLVLDGPAALDGKMETGDVIVSVNDTCVLGHTHAQVVKIFQSIPIGASVDLELCRGYPLPFDPDDPNTSLVTSVAILDKEPIIVNGQENYDSPASHGSKTGKVNGMKEPRPSSPAEVSSNGSHSYPNDTVSLASSIATQPELITVHIIKGPMGFGFTIADSPGGGGQRVKQIVDSPRCRGLKEGDLIVEVNKKNVQNLTHNQVVDMLIECPKGSEVTLLVQRGGLPAPKKSPKSQPLERKDSQNSSQHSVSSHHSTHTASPVHSTQVLPDYPATEAPTVDQPDNTGQKKPDPFKIWAQSRSMYESRPMSPSPATGLSKGEREREINSTNFGEFPDYQEQDIFLWRKETGFGFRILGGNEPGEPIYIGHIVPLGAADADGRLRSGDELICVDGTPVVGKSHQLVVQLMQQAAKQGHVNLTVRRKVVYTVPKAENEVPSPASSHHSSNQPASLTEEKRTPQGSQNSLNTVSSGSGSTSGIGSGGGGGSGVVSTVVQPYDVEIRRGENEGFGFVIVSSVSRPEAGTTFAGNACVAMPHKIGRIIEGSPADRCGKLKVGDRILAVNGCSITNKSHSDIVNLIKEAGNMVTLRIIPGDESSNATLLTNAEKIATITTTHTPQQMPQETSRNNTKPKQDSQYDFKPPTTSQTDQDFYTVELERGAKGFGFSLRGGREYNMDLYVLRLAEDGPAERCGKMRIGDEILEINGETTKNMKHARAIELIKNGGRKVRLFLKRGDGSVPEYDPSSDRNSPATGSQNVSEVKNMPSDRRQHSSLEPSYPPDLHKSSQHGEKRIYFKDLKSSREFGRQSNDHHTWNGTSKNSNSITSRRKDRSPEGRRDRQPERMVVINGQKRKSPEKRREGTRSADNTLERRERHEKRRDFSPERRRERSPTRRRESSPSRRRRSLERLMDQKRSPDRKREGSPSGRRAKSTDRRRERTPERRREKSPDKKNREQRAGFREKEEHTLKYDTIKNNRHLPEQKRRPYKECSTDLSI</sequence>
<evidence type="ECO:0000256" key="4">
    <source>
        <dbReference type="SAM" id="MobiDB-lite"/>
    </source>
</evidence>
<dbReference type="InterPro" id="IPR036034">
    <property type="entry name" value="PDZ_sf"/>
</dbReference>
<feature type="region of interest" description="Disordered" evidence="4">
    <location>
        <begin position="422"/>
        <end position="486"/>
    </location>
</feature>
<evidence type="ECO:0000259" key="7">
    <source>
        <dbReference type="PROSITE" id="PS50106"/>
    </source>
</evidence>
<feature type="compositionally biased region" description="Polar residues" evidence="4">
    <location>
        <begin position="1133"/>
        <end position="1151"/>
    </location>
</feature>
<keyword evidence="2" id="KW-0677">Repeat</keyword>
<feature type="domain" description="PDZ" evidence="7">
    <location>
        <begin position="495"/>
        <end position="564"/>
    </location>
</feature>
<feature type="domain" description="PDZ" evidence="7">
    <location>
        <begin position="862"/>
        <end position="944"/>
    </location>
</feature>
<dbReference type="PROSITE" id="PS50106">
    <property type="entry name" value="PDZ"/>
    <property type="match status" value="5"/>
</dbReference>
<dbReference type="InterPro" id="IPR027417">
    <property type="entry name" value="P-loop_NTPase"/>
</dbReference>
<feature type="compositionally biased region" description="Basic and acidic residues" evidence="4">
    <location>
        <begin position="1450"/>
        <end position="1515"/>
    </location>
</feature>
<dbReference type="CDD" id="cd06731">
    <property type="entry name" value="PDZ1_MAGI-1_3-like"/>
    <property type="match status" value="1"/>
</dbReference>
<feature type="compositionally biased region" description="Polar residues" evidence="4">
    <location>
        <begin position="1334"/>
        <end position="1345"/>
    </location>
</feature>
<feature type="region of interest" description="Disordered" evidence="4">
    <location>
        <begin position="1255"/>
        <end position="1310"/>
    </location>
</feature>
<dbReference type="InterPro" id="IPR001202">
    <property type="entry name" value="WW_dom"/>
</dbReference>
<feature type="compositionally biased region" description="Polar residues" evidence="4">
    <location>
        <begin position="1159"/>
        <end position="1169"/>
    </location>
</feature>
<dbReference type="SUPFAM" id="SSF50156">
    <property type="entry name" value="PDZ domain-like"/>
    <property type="match status" value="5"/>
</dbReference>
<dbReference type="Gene3D" id="3.30.63.10">
    <property type="entry name" value="Guanylate Kinase phosphate binding domain"/>
    <property type="match status" value="1"/>
</dbReference>
<feature type="compositionally biased region" description="Basic and acidic residues" evidence="4">
    <location>
        <begin position="1323"/>
        <end position="1333"/>
    </location>
</feature>
<feature type="region of interest" description="Disordered" evidence="4">
    <location>
        <begin position="259"/>
        <end position="293"/>
    </location>
</feature>
<dbReference type="SUPFAM" id="SSF52540">
    <property type="entry name" value="P-loop containing nucleoside triphosphate hydrolases"/>
    <property type="match status" value="1"/>
</dbReference>
<feature type="domain" description="WW" evidence="5">
    <location>
        <begin position="386"/>
        <end position="419"/>
    </location>
</feature>
<dbReference type="PROSITE" id="PS00856">
    <property type="entry name" value="GUANYLATE_KINASE_1"/>
    <property type="match status" value="1"/>
</dbReference>
<dbReference type="Pfam" id="PF00397">
    <property type="entry name" value="WW"/>
    <property type="match status" value="2"/>
</dbReference>
<dbReference type="InterPro" id="IPR036020">
    <property type="entry name" value="WW_dom_sf"/>
</dbReference>
<name>A0ABM5FJ81_9SAUR</name>
<dbReference type="SUPFAM" id="SSF51045">
    <property type="entry name" value="WW domain"/>
    <property type="match status" value="2"/>
</dbReference>
<feature type="compositionally biased region" description="Basic and acidic residues" evidence="4">
    <location>
        <begin position="1351"/>
        <end position="1362"/>
    </location>
</feature>
<feature type="domain" description="PDZ" evidence="7">
    <location>
        <begin position="1174"/>
        <end position="1256"/>
    </location>
</feature>
<dbReference type="GO" id="GO:0016301">
    <property type="term" value="F:kinase activity"/>
    <property type="evidence" value="ECO:0007669"/>
    <property type="project" value="UniProtKB-KW"/>
</dbReference>